<feature type="binding site" evidence="15">
    <location>
        <begin position="43"/>
        <end position="44"/>
    </location>
    <ligand>
        <name>NADP(+)</name>
        <dbReference type="ChEBI" id="CHEBI:58349"/>
    </ligand>
</feature>
<dbReference type="EMBL" id="JBHUCX010000020">
    <property type="protein sequence ID" value="MFD1674652.1"/>
    <property type="molecule type" value="Genomic_DNA"/>
</dbReference>
<evidence type="ECO:0000256" key="3">
    <source>
        <dbReference type="ARBA" id="ARBA00005097"/>
    </source>
</evidence>
<evidence type="ECO:0000256" key="9">
    <source>
        <dbReference type="ARBA" id="ARBA00022857"/>
    </source>
</evidence>
<evidence type="ECO:0000256" key="15">
    <source>
        <dbReference type="HAMAP-Rule" id="MF_02121"/>
    </source>
</evidence>
<comment type="caution">
    <text evidence="15">Lacks conserved residue(s) required for the propagation of feature annotation.</text>
</comment>
<evidence type="ECO:0000256" key="1">
    <source>
        <dbReference type="ARBA" id="ARBA00005021"/>
    </source>
</evidence>
<feature type="binding site" evidence="15">
    <location>
        <position position="103"/>
    </location>
    <ligand>
        <name>phosphate</name>
        <dbReference type="ChEBI" id="CHEBI:43474"/>
    </ligand>
</feature>
<dbReference type="SUPFAM" id="SSF51735">
    <property type="entry name" value="NAD(P)-binding Rossmann-fold domains"/>
    <property type="match status" value="1"/>
</dbReference>
<dbReference type="SUPFAM" id="SSF55347">
    <property type="entry name" value="Glyceraldehyde-3-phosphate dehydrogenase-like, C-terminal domain"/>
    <property type="match status" value="1"/>
</dbReference>
<dbReference type="PANTHER" id="PTHR46278:SF2">
    <property type="entry name" value="ASPARTATE-SEMIALDEHYDE DEHYDROGENASE"/>
    <property type="match status" value="1"/>
</dbReference>
<proteinExistence type="inferred from homology"/>
<dbReference type="InterPro" id="IPR012080">
    <property type="entry name" value="Asp_semialdehyde_DH"/>
</dbReference>
<comment type="catalytic activity">
    <reaction evidence="14 15">
        <text>L-aspartate 4-semialdehyde + phosphate + NADP(+) = 4-phospho-L-aspartate + NADPH + H(+)</text>
        <dbReference type="Rhea" id="RHEA:24284"/>
        <dbReference type="ChEBI" id="CHEBI:15378"/>
        <dbReference type="ChEBI" id="CHEBI:43474"/>
        <dbReference type="ChEBI" id="CHEBI:57535"/>
        <dbReference type="ChEBI" id="CHEBI:57783"/>
        <dbReference type="ChEBI" id="CHEBI:58349"/>
        <dbReference type="ChEBI" id="CHEBI:537519"/>
        <dbReference type="EC" id="1.2.1.11"/>
    </reaction>
</comment>
<keyword evidence="12 15" id="KW-0457">Lysine biosynthesis</keyword>
<reference evidence="18" key="1">
    <citation type="journal article" date="2019" name="Int. J. Syst. Evol. Microbiol.">
        <title>The Global Catalogue of Microorganisms (GCM) 10K type strain sequencing project: providing services to taxonomists for standard genome sequencing and annotation.</title>
        <authorList>
            <consortium name="The Broad Institute Genomics Platform"/>
            <consortium name="The Broad Institute Genome Sequencing Center for Infectious Disease"/>
            <person name="Wu L."/>
            <person name="Ma J."/>
        </authorList>
    </citation>
    <scope>NUCLEOTIDE SEQUENCE [LARGE SCALE GENOMIC DNA]</scope>
    <source>
        <strain evidence="18">CGMCC 1.12286</strain>
    </source>
</reference>
<evidence type="ECO:0000256" key="7">
    <source>
        <dbReference type="ARBA" id="ARBA00022605"/>
    </source>
</evidence>
<dbReference type="PANTHER" id="PTHR46278">
    <property type="entry name" value="DEHYDROGENASE, PUTATIVE-RELATED"/>
    <property type="match status" value="1"/>
</dbReference>
<dbReference type="CDD" id="cd02316">
    <property type="entry name" value="VcASADH2_like_N"/>
    <property type="match status" value="1"/>
</dbReference>
<evidence type="ECO:0000256" key="14">
    <source>
        <dbReference type="ARBA" id="ARBA00047891"/>
    </source>
</evidence>
<feature type="active site" description="Proton acceptor" evidence="15">
    <location>
        <position position="251"/>
    </location>
</feature>
<keyword evidence="9 15" id="KW-0521">NADP</keyword>
<evidence type="ECO:0000256" key="2">
    <source>
        <dbReference type="ARBA" id="ARBA00005076"/>
    </source>
</evidence>
<comment type="function">
    <text evidence="15">Catalyzes the NADPH-dependent formation of L-aspartate-semialdehyde (L-ASA) by the reductive dephosphorylation of L-aspartyl-4-phosphate.</text>
</comment>
<dbReference type="GO" id="GO:0004073">
    <property type="term" value="F:aspartate-semialdehyde dehydrogenase activity"/>
    <property type="evidence" value="ECO:0007669"/>
    <property type="project" value="UniProtKB-EC"/>
</dbReference>
<name>A0ABW4JEH0_9BACL</name>
<dbReference type="InterPro" id="IPR012280">
    <property type="entry name" value="Semialdhyde_DH_dimer_dom"/>
</dbReference>
<keyword evidence="13 15" id="KW-0486">Methionine biosynthesis</keyword>
<dbReference type="Proteomes" id="UP001597079">
    <property type="component" value="Unassembled WGS sequence"/>
</dbReference>
<dbReference type="Pfam" id="PF02774">
    <property type="entry name" value="Semialdhyde_dhC"/>
    <property type="match status" value="1"/>
</dbReference>
<feature type="domain" description="Semialdehyde dehydrogenase NAD-binding" evidence="16">
    <location>
        <begin position="8"/>
        <end position="123"/>
    </location>
</feature>
<evidence type="ECO:0000256" key="4">
    <source>
        <dbReference type="ARBA" id="ARBA00010584"/>
    </source>
</evidence>
<feature type="binding site" evidence="15">
    <location>
        <begin position="15"/>
        <end position="18"/>
    </location>
    <ligand>
        <name>NADP(+)</name>
        <dbReference type="ChEBI" id="CHEBI:58349"/>
    </ligand>
</feature>
<dbReference type="Pfam" id="PF01118">
    <property type="entry name" value="Semialdhyde_dh"/>
    <property type="match status" value="1"/>
</dbReference>
<evidence type="ECO:0000256" key="13">
    <source>
        <dbReference type="ARBA" id="ARBA00023167"/>
    </source>
</evidence>
<feature type="binding site" evidence="15">
    <location>
        <position position="324"/>
    </location>
    <ligand>
        <name>NADP(+)</name>
        <dbReference type="ChEBI" id="CHEBI:58349"/>
    </ligand>
</feature>
<evidence type="ECO:0000313" key="17">
    <source>
        <dbReference type="EMBL" id="MFD1674652.1"/>
    </source>
</evidence>
<keyword evidence="11 15" id="KW-0560">Oxidoreductase</keyword>
<evidence type="ECO:0000256" key="12">
    <source>
        <dbReference type="ARBA" id="ARBA00023154"/>
    </source>
</evidence>
<evidence type="ECO:0000259" key="16">
    <source>
        <dbReference type="SMART" id="SM00859"/>
    </source>
</evidence>
<evidence type="ECO:0000256" key="8">
    <source>
        <dbReference type="ARBA" id="ARBA00022697"/>
    </source>
</evidence>
<dbReference type="Gene3D" id="3.40.50.720">
    <property type="entry name" value="NAD(P)-binding Rossmann-like Domain"/>
    <property type="match status" value="1"/>
</dbReference>
<comment type="subunit">
    <text evidence="5 15">Homodimer.</text>
</comment>
<dbReference type="RefSeq" id="WP_377942509.1">
    <property type="nucleotide sequence ID" value="NZ_JBHUCX010000020.1"/>
</dbReference>
<feature type="active site" description="Acyl-thioester intermediate" evidence="15">
    <location>
        <position position="132"/>
    </location>
</feature>
<dbReference type="InterPro" id="IPR000534">
    <property type="entry name" value="Semialdehyde_DH_NAD-bd"/>
</dbReference>
<feature type="binding site" evidence="15">
    <location>
        <position position="244"/>
    </location>
    <ligand>
        <name>substrate</name>
    </ligand>
</feature>
<comment type="pathway">
    <text evidence="2 15">Amino-acid biosynthesis; L-lysine biosynthesis via DAP pathway; (S)-tetrahydrodipicolinate from L-aspartate: step 2/4.</text>
</comment>
<comment type="similarity">
    <text evidence="4 15">Belongs to the aspartate-semialdehyde dehydrogenase family.</text>
</comment>
<keyword evidence="7 15" id="KW-0028">Amino-acid biosynthesis</keyword>
<evidence type="ECO:0000313" key="18">
    <source>
        <dbReference type="Proteomes" id="UP001597079"/>
    </source>
</evidence>
<evidence type="ECO:0000256" key="11">
    <source>
        <dbReference type="ARBA" id="ARBA00023002"/>
    </source>
</evidence>
<comment type="pathway">
    <text evidence="3 15">Amino-acid biosynthesis; L-threonine biosynthesis; L-threonine from L-aspartate: step 2/5.</text>
</comment>
<dbReference type="HAMAP" id="MF_02121">
    <property type="entry name" value="ASADH"/>
    <property type="match status" value="1"/>
</dbReference>
<evidence type="ECO:0000256" key="6">
    <source>
        <dbReference type="ARBA" id="ARBA00013120"/>
    </source>
</evidence>
<protein>
    <recommendedName>
        <fullName evidence="6 15">Aspartate-semialdehyde dehydrogenase</fullName>
        <shortName evidence="15">ASA dehydrogenase</shortName>
        <shortName evidence="15">ASADH</shortName>
        <ecNumber evidence="6 15">1.2.1.11</ecNumber>
    </recommendedName>
    <alternativeName>
        <fullName evidence="15">Aspartate-beta-semialdehyde dehydrogenase</fullName>
    </alternativeName>
</protein>
<organism evidence="17 18">
    <name type="scientific">Alicyclobacillus fodiniaquatilis</name>
    <dbReference type="NCBI Taxonomy" id="1661150"/>
    <lineage>
        <taxon>Bacteria</taxon>
        <taxon>Bacillati</taxon>
        <taxon>Bacillota</taxon>
        <taxon>Bacilli</taxon>
        <taxon>Bacillales</taxon>
        <taxon>Alicyclobacillaceae</taxon>
        <taxon>Alicyclobacillus</taxon>
    </lineage>
</organism>
<comment type="pathway">
    <text evidence="1 15">Amino-acid biosynthesis; L-methionine biosynthesis via de novo pathway; L-homoserine from L-aspartate: step 2/3.</text>
</comment>
<feature type="binding site" evidence="15">
    <location>
        <begin position="161"/>
        <end position="162"/>
    </location>
    <ligand>
        <name>NADP(+)</name>
        <dbReference type="ChEBI" id="CHEBI:58349"/>
    </ligand>
</feature>
<dbReference type="EC" id="1.2.1.11" evidence="6 15"/>
<gene>
    <name evidence="15" type="primary">asd</name>
    <name evidence="17" type="ORF">ACFSB2_08060</name>
</gene>
<dbReference type="Gene3D" id="3.30.360.10">
    <property type="entry name" value="Dihydrodipicolinate Reductase, domain 2"/>
    <property type="match status" value="1"/>
</dbReference>
<keyword evidence="10 15" id="KW-0220">Diaminopimelate biosynthesis</keyword>
<feature type="binding site" evidence="15">
    <location>
        <position position="158"/>
    </location>
    <ligand>
        <name>substrate</name>
    </ligand>
</feature>
<dbReference type="NCBIfam" id="TIGR01296">
    <property type="entry name" value="asd_B"/>
    <property type="match status" value="1"/>
</dbReference>
<keyword evidence="8 15" id="KW-0791">Threonine biosynthesis</keyword>
<dbReference type="InterPro" id="IPR005986">
    <property type="entry name" value="Asp_semialdehyde_DH_beta"/>
</dbReference>
<comment type="caution">
    <text evidence="17">The sequence shown here is derived from an EMBL/GenBank/DDBJ whole genome shotgun (WGS) entry which is preliminary data.</text>
</comment>
<evidence type="ECO:0000256" key="10">
    <source>
        <dbReference type="ARBA" id="ARBA00022915"/>
    </source>
</evidence>
<accession>A0ABW4JEH0</accession>
<dbReference type="NCBIfam" id="NF011456">
    <property type="entry name" value="PRK14874.1"/>
    <property type="match status" value="1"/>
</dbReference>
<dbReference type="InterPro" id="IPR036291">
    <property type="entry name" value="NAD(P)-bd_dom_sf"/>
</dbReference>
<dbReference type="PIRSF" id="PIRSF000148">
    <property type="entry name" value="ASA_dh"/>
    <property type="match status" value="1"/>
</dbReference>
<dbReference type="CDD" id="cd18131">
    <property type="entry name" value="ASADH_C_bac_euk_like"/>
    <property type="match status" value="1"/>
</dbReference>
<dbReference type="SMART" id="SM00859">
    <property type="entry name" value="Semialdhyde_dh"/>
    <property type="match status" value="1"/>
</dbReference>
<keyword evidence="18" id="KW-1185">Reference proteome</keyword>
<evidence type="ECO:0000256" key="5">
    <source>
        <dbReference type="ARBA" id="ARBA00011738"/>
    </source>
</evidence>
<sequence length="344" mass="37419">MERKAAYRLAILGATGAVGRAMIRTLERRGFPVESIKLLASERSANQTLTYAGQAIQVEVAKPESFEDVDIALFSAGAGASERFAPEAVKRGAIVVDNSSAFRMAEHVPLVVPEVNAHALDGHQGIIANPNCSTIQLMVALNALKEFGLERVVISTYQAVSGMGQTAIDALAQEVESWRQHGKVEETIFPLANQDVHYPMAFNVLPQCDVFLNNGYTKEEMKLVNESRKILEMPELAVSPTAVRVPVVYGHAESVAVRFQTPVSAAVAREKMHTATNLVVVDDPANYLYPHPQMASDTGETYVGRIRQDLEDPHTLLFFVVADNLLKGAAWNAVQIAEALVARA</sequence>